<feature type="region of interest" description="Disordered" evidence="2">
    <location>
        <begin position="159"/>
        <end position="199"/>
    </location>
</feature>
<dbReference type="InterPro" id="IPR057596">
    <property type="entry name" value="RDRP_core"/>
</dbReference>
<keyword evidence="1" id="KW-0808">Transferase</keyword>
<evidence type="ECO:0000259" key="3">
    <source>
        <dbReference type="Pfam" id="PF05183"/>
    </source>
</evidence>
<keyword evidence="1" id="KW-0548">Nucleotidyltransferase</keyword>
<dbReference type="Proteomes" id="UP001187682">
    <property type="component" value="Unassembled WGS sequence"/>
</dbReference>
<name>A0AAE8MRM6_9PEZI</name>
<gene>
    <name evidence="4" type="ORF">DNG_01997</name>
</gene>
<evidence type="ECO:0000256" key="2">
    <source>
        <dbReference type="SAM" id="MobiDB-lite"/>
    </source>
</evidence>
<dbReference type="GO" id="GO:0003723">
    <property type="term" value="F:RNA binding"/>
    <property type="evidence" value="ECO:0007669"/>
    <property type="project" value="UniProtKB-KW"/>
</dbReference>
<dbReference type="EC" id="2.7.7.48" evidence="1"/>
<accession>A0AAE8MRM6</accession>
<feature type="region of interest" description="Disordered" evidence="2">
    <location>
        <begin position="283"/>
        <end position="305"/>
    </location>
</feature>
<dbReference type="Gene3D" id="1.10.8.790">
    <property type="entry name" value="RNA-dependent RNA polymerase, slab domain, helical subdomain-like"/>
    <property type="match status" value="1"/>
</dbReference>
<dbReference type="EMBL" id="ONZQ02000002">
    <property type="protein sequence ID" value="SPN98958.1"/>
    <property type="molecule type" value="Genomic_DNA"/>
</dbReference>
<proteinExistence type="inferred from homology"/>
<reference evidence="4" key="1">
    <citation type="submission" date="2018-03" db="EMBL/GenBank/DDBJ databases">
        <authorList>
            <person name="Guldener U."/>
        </authorList>
    </citation>
    <scope>NUCLEOTIDE SEQUENCE</scope>
</reference>
<keyword evidence="5" id="KW-1185">Reference proteome</keyword>
<dbReference type="GO" id="GO:0030422">
    <property type="term" value="P:siRNA processing"/>
    <property type="evidence" value="ECO:0007669"/>
    <property type="project" value="TreeGrafter"/>
</dbReference>
<dbReference type="InterPro" id="IPR007855">
    <property type="entry name" value="RDRP"/>
</dbReference>
<organism evidence="4 5">
    <name type="scientific">Cephalotrichum gorgonifer</name>
    <dbReference type="NCBI Taxonomy" id="2041049"/>
    <lineage>
        <taxon>Eukaryota</taxon>
        <taxon>Fungi</taxon>
        <taxon>Dikarya</taxon>
        <taxon>Ascomycota</taxon>
        <taxon>Pezizomycotina</taxon>
        <taxon>Sordariomycetes</taxon>
        <taxon>Hypocreomycetidae</taxon>
        <taxon>Microascales</taxon>
        <taxon>Microascaceae</taxon>
        <taxon>Cephalotrichum</taxon>
    </lineage>
</organism>
<dbReference type="PANTHER" id="PTHR23079">
    <property type="entry name" value="RNA-DEPENDENT RNA POLYMERASE"/>
    <property type="match status" value="1"/>
</dbReference>
<evidence type="ECO:0000313" key="5">
    <source>
        <dbReference type="Proteomes" id="UP001187682"/>
    </source>
</evidence>
<feature type="compositionally biased region" description="Basic and acidic residues" evidence="2">
    <location>
        <begin position="159"/>
        <end position="183"/>
    </location>
</feature>
<dbReference type="GO" id="GO:0031380">
    <property type="term" value="C:nuclear RNA-directed RNA polymerase complex"/>
    <property type="evidence" value="ECO:0007669"/>
    <property type="project" value="TreeGrafter"/>
</dbReference>
<protein>
    <recommendedName>
        <fullName evidence="1">RNA-dependent RNA polymerase</fullName>
        <ecNumber evidence="1">2.7.7.48</ecNumber>
    </recommendedName>
</protein>
<dbReference type="GO" id="GO:0003968">
    <property type="term" value="F:RNA-directed RNA polymerase activity"/>
    <property type="evidence" value="ECO:0007669"/>
    <property type="project" value="UniProtKB-KW"/>
</dbReference>
<evidence type="ECO:0000256" key="1">
    <source>
        <dbReference type="RuleBase" id="RU363098"/>
    </source>
</evidence>
<keyword evidence="1 4" id="KW-0696">RNA-directed RNA polymerase</keyword>
<feature type="domain" description="RDRP core" evidence="3">
    <location>
        <begin position="528"/>
        <end position="1194"/>
    </location>
</feature>
<sequence length="1405" mass="157691">MDGRDAVLRPWPANSAAEFVDKLNEVYNLGLYVPDLSLSPVKRKAALITEEEKLAELIHLRIRHVSSRCPWELTGIELKFRDAAKSLCSHWISKPRAASNHLLTTDSPPRASTQEQRRQLRECLLELLPYGPALSFTHHKEDAQGPGYHKRPSDITRFEPAADRAMRDSPSSKKAKSALDRVPVRTVTSPSPEPDERTSIQANRSFQFNNRLMATHPPPNHSFSGAPMVAVHSSGLQEQRTWNQESANTSVTTRLGEAIFSFPPPPGSVSSQETVPNDDREEYKNANLPVDTGFDRPRTPTASGRAEPAVLRGTGASWHSQMAEITSSEEALMMNLSPTTGGQWYVKTDGYIQGEPSDDLQLDDAPPRNLFGGISHGPSESAVPVRQRNLNSSDWPTPGTSTAASLADLDDRLPISLANRLRNSWPKLPKCLINAPFPVIWEVTRAAVCCDVRLDTLLIEYDPSWRDPTKFHNALKTHPDFRDKTLPDRCDGRAWKAAFSTFQYRGLSVTMVIEANYNPGKDSALYSLTLQPLKLESSHRLARRFGADRVLEITFPSPKDRGRPEVLKRPGVVEDLIDRLSQSQPILLGRIWGAFFTKDDKKIEKKYDSPGVMETETHRQKRIYFFAVDGNDFKPGITGALPPKEEATNIHSRTKMKIHDLLEWTTSISSNGQQPALKLFSRLALVLSRTTPTIVLEKNQIRQHSRDLLSPTGNVMNDGIGRMSPTLAKRISDRLGIDDRERPSGFQGRIGPYKGFWVVDSLDDGELWIEGYPSQKKWNCDLEDPDHRTFEVRKPAGRLIPASLNEQFIPVLEDRARDPLRMRAVVSRLLEETVNKDLEEQALAAQDPIALHAWASKSSSAARKEKIATGLIPFLGGLPKSEEETLKHLLDAGFTPRLKFLQEIAANLAKQGCDKHKAKIKVTVPRSTYAFMAVDFAGILEEGEVHLGFSGGSECDTRTPAGPFSSHLLGQDVLVARAPAHFPSDMQKVKAVYKLELSHLRDVIVFSIKGNEPLADLLSGGDYDGDLAWVCWDPDIVNNFENAPVPVKRDLFKKHKNDMGGYLEKDKTTYQDILQKWGNNRETAASKFLKDSFDFNLLPNLLGICTRYKERVCYKTGSVSDEKAIILSTLVSHLVDQIKQGIIFTDDEWARLRKDLIKPPVVRGEENAYNEPAYKGEKCPANPEHILDWLKFKVAIPTIQEGLNTFLKDISGGDEATDWDEDLAYYFHDLEERANDSESYKTLRRDLQVDLYAVVKVWDDVPHGSYQNKVETAYQAWLDVRPSEKALRKRDVKYLVLGPHGDSDYWGLLKASVMFKLFHKKHPKIVWMVAGEHLANIKARQVSGRMGRRPAVAVVHEMYVAHRMDKGMVKALTATDEAAGYEESVADGLEGRGFDYFDGMMDDDE</sequence>
<comment type="caution">
    <text evidence="4">The sequence shown here is derived from an EMBL/GenBank/DDBJ whole genome shotgun (WGS) entry which is preliminary data.</text>
</comment>
<comment type="catalytic activity">
    <reaction evidence="1">
        <text>RNA(n) + a ribonucleoside 5'-triphosphate = RNA(n+1) + diphosphate</text>
        <dbReference type="Rhea" id="RHEA:21248"/>
        <dbReference type="Rhea" id="RHEA-COMP:14527"/>
        <dbReference type="Rhea" id="RHEA-COMP:17342"/>
        <dbReference type="ChEBI" id="CHEBI:33019"/>
        <dbReference type="ChEBI" id="CHEBI:61557"/>
        <dbReference type="ChEBI" id="CHEBI:140395"/>
        <dbReference type="EC" id="2.7.7.48"/>
    </reaction>
</comment>
<comment type="similarity">
    <text evidence="1">Belongs to the RdRP family.</text>
</comment>
<evidence type="ECO:0000313" key="4">
    <source>
        <dbReference type="EMBL" id="SPN98958.1"/>
    </source>
</evidence>
<keyword evidence="1" id="KW-0694">RNA-binding</keyword>
<dbReference type="Pfam" id="PF05183">
    <property type="entry name" value="RdRP"/>
    <property type="match status" value="1"/>
</dbReference>
<dbReference type="PANTHER" id="PTHR23079:SF14">
    <property type="entry name" value="RNA-DEPENDENT RNA POLYMERASE"/>
    <property type="match status" value="1"/>
</dbReference>